<geneLocation type="plasmid" evidence="1 2">
    <name>pPma4326F</name>
</geneLocation>
<evidence type="ECO:0000313" key="2">
    <source>
        <dbReference type="Proteomes" id="UP000003811"/>
    </source>
</evidence>
<accession>A0A8T8CA96</accession>
<sequence length="147" mass="16172">MVSKLSQQPSASAKKSIFASPWIFLLATGCAMWAGSKGSDYYWQHSEMSPRQYAMVWDGYQRLSPDGQAKFGSVLLKGFLLKPELSAITDIALQESDSFSFGAGDTEEDAESVSHQLYRFYMGIPTVSIAKDRLLASLRGQGSARTE</sequence>
<proteinExistence type="predicted"/>
<keyword evidence="1" id="KW-0614">Plasmid</keyword>
<dbReference type="Proteomes" id="UP000003811">
    <property type="component" value="Plasmid pPma4326F"/>
</dbReference>
<evidence type="ECO:0000313" key="1">
    <source>
        <dbReference type="EMBL" id="QHF00395.1"/>
    </source>
</evidence>
<dbReference type="EMBL" id="CP047261">
    <property type="protein sequence ID" value="QHF00395.1"/>
    <property type="molecule type" value="Genomic_DNA"/>
</dbReference>
<gene>
    <name evidence="1" type="ORF">PMA4326_028150</name>
</gene>
<dbReference type="AlphaFoldDB" id="A0A8T8CA96"/>
<name>A0A8T8CA96_PSEYM</name>
<dbReference type="PROSITE" id="PS51257">
    <property type="entry name" value="PROKAR_LIPOPROTEIN"/>
    <property type="match status" value="1"/>
</dbReference>
<evidence type="ECO:0008006" key="3">
    <source>
        <dbReference type="Google" id="ProtNLM"/>
    </source>
</evidence>
<dbReference type="RefSeq" id="WP_007250648.1">
    <property type="nucleotide sequence ID" value="NZ_CP047261.1"/>
</dbReference>
<reference evidence="1 2" key="1">
    <citation type="journal article" date="2011" name="PLoS Pathog.">
        <title>Dynamic evolution of pathogenicity revealed by sequencing and comparative genomics of 19 Pseudomonas syringae isolates.</title>
        <authorList>
            <person name="Baltrus D.A."/>
            <person name="Nishimura M.T."/>
            <person name="Romanchuk A."/>
            <person name="Chang J.H."/>
            <person name="Mukhtar M.S."/>
            <person name="Cherkis K."/>
            <person name="Roach J."/>
            <person name="Grant S.R."/>
            <person name="Jones C.D."/>
            <person name="Dangl J.L."/>
        </authorList>
    </citation>
    <scope>NUCLEOTIDE SEQUENCE [LARGE SCALE GENOMIC DNA]</scope>
    <source>
        <strain evidence="1 2">ES4326</strain>
    </source>
</reference>
<protein>
    <recommendedName>
        <fullName evidence="3">Lipoprotein</fullName>
    </recommendedName>
</protein>
<organism evidence="1 2">
    <name type="scientific">Pseudomonas syringae pv. maculicola str. ES4326</name>
    <dbReference type="NCBI Taxonomy" id="629265"/>
    <lineage>
        <taxon>Bacteria</taxon>
        <taxon>Pseudomonadati</taxon>
        <taxon>Pseudomonadota</taxon>
        <taxon>Gammaproteobacteria</taxon>
        <taxon>Pseudomonadales</taxon>
        <taxon>Pseudomonadaceae</taxon>
        <taxon>Pseudomonas</taxon>
    </lineage>
</organism>